<organism evidence="1 2">
    <name type="scientific">Mycena alexandri</name>
    <dbReference type="NCBI Taxonomy" id="1745969"/>
    <lineage>
        <taxon>Eukaryota</taxon>
        <taxon>Fungi</taxon>
        <taxon>Dikarya</taxon>
        <taxon>Basidiomycota</taxon>
        <taxon>Agaricomycotina</taxon>
        <taxon>Agaricomycetes</taxon>
        <taxon>Agaricomycetidae</taxon>
        <taxon>Agaricales</taxon>
        <taxon>Marasmiineae</taxon>
        <taxon>Mycenaceae</taxon>
        <taxon>Mycena</taxon>
    </lineage>
</organism>
<accession>A0AAD6T8D6</accession>
<name>A0AAD6T8D6_9AGAR</name>
<evidence type="ECO:0000313" key="1">
    <source>
        <dbReference type="EMBL" id="KAJ7041689.1"/>
    </source>
</evidence>
<dbReference type="EMBL" id="JARJCM010000015">
    <property type="protein sequence ID" value="KAJ7041689.1"/>
    <property type="molecule type" value="Genomic_DNA"/>
</dbReference>
<sequence>MWLEQLQSLPTTFPKMLFALTSLQREVLELDALYEYITVYKEQIASYVPGSAPSVVQTVGAFTSSPGVAQQLWSAGIPFWLLRPTHVFDAETFWRSLKRVLGKQTKMLYNAKTTSRMLHWLSLIRRMATPTNNY</sequence>
<keyword evidence="2" id="KW-1185">Reference proteome</keyword>
<comment type="caution">
    <text evidence="1">The sequence shown here is derived from an EMBL/GenBank/DDBJ whole genome shotgun (WGS) entry which is preliminary data.</text>
</comment>
<reference evidence="1" key="1">
    <citation type="submission" date="2023-03" db="EMBL/GenBank/DDBJ databases">
        <title>Massive genome expansion in bonnet fungi (Mycena s.s.) driven by repeated elements and novel gene families across ecological guilds.</title>
        <authorList>
            <consortium name="Lawrence Berkeley National Laboratory"/>
            <person name="Harder C.B."/>
            <person name="Miyauchi S."/>
            <person name="Viragh M."/>
            <person name="Kuo A."/>
            <person name="Thoen E."/>
            <person name="Andreopoulos B."/>
            <person name="Lu D."/>
            <person name="Skrede I."/>
            <person name="Drula E."/>
            <person name="Henrissat B."/>
            <person name="Morin E."/>
            <person name="Kohler A."/>
            <person name="Barry K."/>
            <person name="LaButti K."/>
            <person name="Morin E."/>
            <person name="Salamov A."/>
            <person name="Lipzen A."/>
            <person name="Mereny Z."/>
            <person name="Hegedus B."/>
            <person name="Baldrian P."/>
            <person name="Stursova M."/>
            <person name="Weitz H."/>
            <person name="Taylor A."/>
            <person name="Grigoriev I.V."/>
            <person name="Nagy L.G."/>
            <person name="Martin F."/>
            <person name="Kauserud H."/>
        </authorList>
    </citation>
    <scope>NUCLEOTIDE SEQUENCE</scope>
    <source>
        <strain evidence="1">CBHHK200</strain>
    </source>
</reference>
<proteinExistence type="predicted"/>
<dbReference type="Proteomes" id="UP001218188">
    <property type="component" value="Unassembled WGS sequence"/>
</dbReference>
<dbReference type="AlphaFoldDB" id="A0AAD6T8D6"/>
<gene>
    <name evidence="1" type="ORF">C8F04DRAFT_1299199</name>
</gene>
<protein>
    <submittedName>
        <fullName evidence="1">Uncharacterized protein</fullName>
    </submittedName>
</protein>
<evidence type="ECO:0000313" key="2">
    <source>
        <dbReference type="Proteomes" id="UP001218188"/>
    </source>
</evidence>